<dbReference type="EMBL" id="BSUM01000001">
    <property type="protein sequence ID" value="GMA31598.1"/>
    <property type="molecule type" value="Genomic_DNA"/>
</dbReference>
<feature type="region of interest" description="Disordered" evidence="1">
    <location>
        <begin position="1"/>
        <end position="102"/>
    </location>
</feature>
<proteinExistence type="predicted"/>
<evidence type="ECO:0000313" key="2">
    <source>
        <dbReference type="EMBL" id="GMA31598.1"/>
    </source>
</evidence>
<keyword evidence="3" id="KW-1185">Reference proteome</keyword>
<organism evidence="2 3">
    <name type="scientific">Litorihabitans aurantiacus</name>
    <dbReference type="NCBI Taxonomy" id="1930061"/>
    <lineage>
        <taxon>Bacteria</taxon>
        <taxon>Bacillati</taxon>
        <taxon>Actinomycetota</taxon>
        <taxon>Actinomycetes</taxon>
        <taxon>Micrococcales</taxon>
        <taxon>Beutenbergiaceae</taxon>
        <taxon>Litorihabitans</taxon>
    </lineage>
</organism>
<reference evidence="2" key="1">
    <citation type="journal article" date="2014" name="Int. J. Syst. Evol. Microbiol.">
        <title>Complete genome sequence of Corynebacterium casei LMG S-19264T (=DSM 44701T), isolated from a smear-ripened cheese.</title>
        <authorList>
            <consortium name="US DOE Joint Genome Institute (JGI-PGF)"/>
            <person name="Walter F."/>
            <person name="Albersmeier A."/>
            <person name="Kalinowski J."/>
            <person name="Ruckert C."/>
        </authorList>
    </citation>
    <scope>NUCLEOTIDE SEQUENCE</scope>
    <source>
        <strain evidence="2">NBRC 112290</strain>
    </source>
</reference>
<dbReference type="Proteomes" id="UP001157161">
    <property type="component" value="Unassembled WGS sequence"/>
</dbReference>
<comment type="caution">
    <text evidence="2">The sequence shown here is derived from an EMBL/GenBank/DDBJ whole genome shotgun (WGS) entry which is preliminary data.</text>
</comment>
<protein>
    <submittedName>
        <fullName evidence="2">Uncharacterized protein</fullName>
    </submittedName>
</protein>
<reference evidence="2" key="2">
    <citation type="submission" date="2023-02" db="EMBL/GenBank/DDBJ databases">
        <authorList>
            <person name="Sun Q."/>
            <person name="Mori K."/>
        </authorList>
    </citation>
    <scope>NUCLEOTIDE SEQUENCE</scope>
    <source>
        <strain evidence="2">NBRC 112290</strain>
    </source>
</reference>
<dbReference type="AlphaFoldDB" id="A0AA38CP12"/>
<evidence type="ECO:0000313" key="3">
    <source>
        <dbReference type="Proteomes" id="UP001157161"/>
    </source>
</evidence>
<evidence type="ECO:0000256" key="1">
    <source>
        <dbReference type="SAM" id="MobiDB-lite"/>
    </source>
</evidence>
<gene>
    <name evidence="2" type="ORF">GCM10025875_15900</name>
</gene>
<name>A0AA38CP12_9MICO</name>
<feature type="compositionally biased region" description="Basic and acidic residues" evidence="1">
    <location>
        <begin position="18"/>
        <end position="28"/>
    </location>
</feature>
<dbReference type="RefSeq" id="WP_284250393.1">
    <property type="nucleotide sequence ID" value="NZ_BSUM01000001.1"/>
</dbReference>
<accession>A0AA38CP12</accession>
<sequence length="102" mass="10397">MSTPIDPRTLEPEQIGTRLRDAAVDPRSGDFLAPSNAGAAGELGNPHGPTVVSPGLHGDESVRSIRPGLVSGDPATQSSEEHGQLQADQPQTAVPDGDGPAL</sequence>